<evidence type="ECO:0008006" key="3">
    <source>
        <dbReference type="Google" id="ProtNLM"/>
    </source>
</evidence>
<protein>
    <recommendedName>
        <fullName evidence="3">Metallo-beta-lactamase domain-containing protein</fullName>
    </recommendedName>
</protein>
<evidence type="ECO:0000313" key="1">
    <source>
        <dbReference type="EMBL" id="EGA91984.1"/>
    </source>
</evidence>
<sequence>MPFLGIAKRVMELVDFYIGGVFMHFYYFTFDSAEPAVRMNLAGQEYGIEAALGELGFEPALSSLWIGRKHFHFLSEIDLSEHDIKKLNLRLYQNQAVQTLCERFGKTEDSDSPLPFRIQTEFSWNAVIENFDTGDPSATYAEMQLFNFADVEPLFDDFCYYDEIEDGPFKKAFHAFHTCGISSRVFQLAKLEYLATLPCTCGLCAFTDNSWHFYQIGVFYQIDVSDDPNRFNRPVSLGFEQYSPVLNADNIYAFLAYAIVNGSCLLHMSPVPYPAGLLFSPVEITGQATGEERPLSAPAPFNAGTTFDEAFIYNVGQALLVGLFDQGLLRGFFDFGLPDGFNKRHFLAPGCNAAAAAIQWLIANNPTTSSIILSHWHLDHTNMAVQVPACYNLNWYAPSGYSSPSAMKINHFIAANGGTLTLYTAVSAMPNFGINLSIHKITTVGSTHPHHNGIFAELVFANGNKTMLAGDCLLSAVSAAATAAPYHYMQASHHGGVYYRTAAARNPADIPACLPPPAGFALVYYSYSFPNRHHHPSYVADYIGQGWVNRRDTHGAPGLPAPVPPAPPLPAVLVNGVRGYSIT</sequence>
<dbReference type="AlphaFoldDB" id="E7GTA7"/>
<evidence type="ECO:0000313" key="2">
    <source>
        <dbReference type="Proteomes" id="UP000002970"/>
    </source>
</evidence>
<dbReference type="HOGENOM" id="CLU_485485_0_0_9"/>
<proteinExistence type="predicted"/>
<dbReference type="EMBL" id="ADLQ01000094">
    <property type="protein sequence ID" value="EGA91984.1"/>
    <property type="molecule type" value="Genomic_DNA"/>
</dbReference>
<keyword evidence="2" id="KW-1185">Reference proteome</keyword>
<comment type="caution">
    <text evidence="1">The sequence shown here is derived from an EMBL/GenBank/DDBJ whole genome shotgun (WGS) entry which is preliminary data.</text>
</comment>
<accession>E7GTA7</accession>
<reference evidence="1 2" key="1">
    <citation type="submission" date="2010-12" db="EMBL/GenBank/DDBJ databases">
        <title>The Genome Sequence of Clostridium symbiosum strain WAL-14163.</title>
        <authorList>
            <person name="Earl A."/>
            <person name="Ward D."/>
            <person name="Feldgarden M."/>
            <person name="Gevers D."/>
            <person name="Finegold S.M."/>
            <person name="Summanen P.H."/>
            <person name="Molitoris D.R."/>
            <person name="Vaisanen M.L."/>
            <person name="Daigneault M."/>
            <person name="Young S.K."/>
            <person name="Zeng Q."/>
            <person name="Gargeya S."/>
            <person name="Fitzgerald M."/>
            <person name="Haas B."/>
            <person name="Abouelleil A."/>
            <person name="Alvarado L."/>
            <person name="Arachchi H.M."/>
            <person name="Berlin A."/>
            <person name="Brown A."/>
            <person name="Chapman S.B."/>
            <person name="Chen Z."/>
            <person name="Dunbar C."/>
            <person name="Freedman E."/>
            <person name="Gearin G."/>
            <person name="Gellesch M."/>
            <person name="Goldberg J."/>
            <person name="Griggs A."/>
            <person name="Gujja S."/>
            <person name="Heilman E."/>
            <person name="Heiman D."/>
            <person name="Howarth C."/>
            <person name="Larson L."/>
            <person name="Lui A."/>
            <person name="MacDonald P.J.P."/>
            <person name="Mehta T."/>
            <person name="Montmayeur A."/>
            <person name="Murphy C."/>
            <person name="Neiman D."/>
            <person name="Pearson M."/>
            <person name="Priest M."/>
            <person name="Roberts A."/>
            <person name="Saif S."/>
            <person name="Shea T."/>
            <person name="Shenoy N."/>
            <person name="Sisk P."/>
            <person name="Stolte C."/>
            <person name="Sykes S."/>
            <person name="White J."/>
            <person name="Yandava C."/>
            <person name="Nusbaum C."/>
            <person name="Birren B."/>
        </authorList>
    </citation>
    <scope>NUCLEOTIDE SEQUENCE [LARGE SCALE GENOMIC DNA]</scope>
    <source>
        <strain evidence="1 2">WAL-14163</strain>
    </source>
</reference>
<dbReference type="Proteomes" id="UP000002970">
    <property type="component" value="Unassembled WGS sequence"/>
</dbReference>
<dbReference type="eggNOG" id="COG2333">
    <property type="taxonomic scope" value="Bacteria"/>
</dbReference>
<dbReference type="InterPro" id="IPR036866">
    <property type="entry name" value="RibonucZ/Hydroxyglut_hydro"/>
</dbReference>
<dbReference type="SUPFAM" id="SSF56281">
    <property type="entry name" value="Metallo-hydrolase/oxidoreductase"/>
    <property type="match status" value="1"/>
</dbReference>
<name>E7GTA7_CLOS6</name>
<gene>
    <name evidence="1" type="ORF">HMPREF9474_04152</name>
</gene>
<organism evidence="1 2">
    <name type="scientific">Clostridium symbiosum (strain WAL-14163)</name>
    <dbReference type="NCBI Taxonomy" id="742740"/>
    <lineage>
        <taxon>Bacteria</taxon>
        <taxon>Bacillati</taxon>
        <taxon>Bacillota</taxon>
        <taxon>Clostridia</taxon>
        <taxon>Lachnospirales</taxon>
        <taxon>Lachnospiraceae</taxon>
        <taxon>Otoolea</taxon>
    </lineage>
</organism>